<comment type="catalytic activity">
    <reaction evidence="7">
        <text>O-phospho-L-seryl-[protein] + H2O = L-seryl-[protein] + phosphate</text>
        <dbReference type="Rhea" id="RHEA:20629"/>
        <dbReference type="Rhea" id="RHEA-COMP:9863"/>
        <dbReference type="Rhea" id="RHEA-COMP:11604"/>
        <dbReference type="ChEBI" id="CHEBI:15377"/>
        <dbReference type="ChEBI" id="CHEBI:29999"/>
        <dbReference type="ChEBI" id="CHEBI:43474"/>
        <dbReference type="ChEBI" id="CHEBI:83421"/>
        <dbReference type="EC" id="3.1.3.16"/>
    </reaction>
</comment>
<evidence type="ECO:0000256" key="1">
    <source>
        <dbReference type="ARBA" id="ARBA00001936"/>
    </source>
</evidence>
<evidence type="ECO:0000313" key="16">
    <source>
        <dbReference type="Proteomes" id="UP000019754"/>
    </source>
</evidence>
<keyword evidence="4" id="KW-0378">Hydrolase</keyword>
<dbReference type="GO" id="GO:0046872">
    <property type="term" value="F:metal ion binding"/>
    <property type="evidence" value="ECO:0007669"/>
    <property type="project" value="UniProtKB-KW"/>
</dbReference>
<evidence type="ECO:0000259" key="14">
    <source>
        <dbReference type="PROSITE" id="PS51746"/>
    </source>
</evidence>
<evidence type="ECO:0000256" key="8">
    <source>
        <dbReference type="ARBA" id="ARBA00048336"/>
    </source>
</evidence>
<dbReference type="InterPro" id="IPR036457">
    <property type="entry name" value="PPM-type-like_dom_sf"/>
</dbReference>
<dbReference type="EC" id="3.1.3.16" evidence="2"/>
<dbReference type="OrthoDB" id="9801841at2"/>
<evidence type="ECO:0000256" key="11">
    <source>
        <dbReference type="ARBA" id="ARBA00079123"/>
    </source>
</evidence>
<dbReference type="PANTHER" id="PTHR13832">
    <property type="entry name" value="PROTEIN PHOSPHATASE 2C"/>
    <property type="match status" value="1"/>
</dbReference>
<keyword evidence="16" id="KW-1185">Reference proteome</keyword>
<dbReference type="STRING" id="1249481.D641_0108385"/>
<dbReference type="Gene3D" id="3.60.40.10">
    <property type="entry name" value="PPM-type phosphatase domain"/>
    <property type="match status" value="1"/>
</dbReference>
<keyword evidence="13" id="KW-0472">Membrane</keyword>
<dbReference type="FunFam" id="3.60.40.10:FF:000002">
    <property type="entry name" value="Serine/threonine phosphatase stp"/>
    <property type="match status" value="1"/>
</dbReference>
<evidence type="ECO:0000256" key="12">
    <source>
        <dbReference type="SAM" id="MobiDB-lite"/>
    </source>
</evidence>
<dbReference type="GO" id="GO:0004722">
    <property type="term" value="F:protein serine/threonine phosphatase activity"/>
    <property type="evidence" value="ECO:0007669"/>
    <property type="project" value="UniProtKB-EC"/>
</dbReference>
<name>A0A022KTY5_9MICO</name>
<dbReference type="EMBL" id="AORC01000009">
    <property type="protein sequence ID" value="EYT49431.1"/>
    <property type="molecule type" value="Genomic_DNA"/>
</dbReference>
<evidence type="ECO:0000256" key="2">
    <source>
        <dbReference type="ARBA" id="ARBA00013081"/>
    </source>
</evidence>
<keyword evidence="6" id="KW-0464">Manganese</keyword>
<feature type="compositionally biased region" description="Polar residues" evidence="12">
    <location>
        <begin position="263"/>
        <end position="272"/>
    </location>
</feature>
<dbReference type="RefSeq" id="WP_017823209.1">
    <property type="nucleotide sequence ID" value="NZ_AORC01000009.1"/>
</dbReference>
<dbReference type="HOGENOM" id="CLU_025431_1_1_11"/>
<comment type="caution">
    <text evidence="15">The sequence shown here is derived from an EMBL/GenBank/DDBJ whole genome shotgun (WGS) entry which is preliminary data.</text>
</comment>
<feature type="region of interest" description="Disordered" evidence="12">
    <location>
        <begin position="383"/>
        <end position="465"/>
    </location>
</feature>
<sequence length="465" mass="49312">MTIALRYAARSDVGLVRSNNQDSGYAGSHLLAVADGMGGHAGGDVASSVAIGRLMRLDSETPASDMVAALEQTVLDANQEILRRARDEPQLAGLGTTITALLRTEGKFALAHIGDSRAYLLRDGETTQVTKDHTFVQRLLDEGRLTEEEAERHPQRSVLMRVLGDVDADPELDLSLRPAHVGDRWMLCSDGLSGLVSLETIGRTMQEIEDPGECADALVQMALKGGGPDNITCIIADVVDLDRLPRGAEPPSTAPQIVGSAARTRNQPTSASGPAAKAAALTRSDAEVPYADEDFSEDEPPRRSPWPALAAVLLLLAVMAGALWAAYAWSQKQFFVGTDGTHVVIYQGLAQDLGPIPLSSPVEVTDIELDQLPPIMRQQVERTISASDRESADEVVQRLETSARIDAPATPTAEPTDGTGEPTTDPSSPSSPTPTEPAEEAPGGVDPLPSRTERTATPPDDGETS</sequence>
<organism evidence="15 16">
    <name type="scientific">Brachybacterium muris UCD-AY4</name>
    <dbReference type="NCBI Taxonomy" id="1249481"/>
    <lineage>
        <taxon>Bacteria</taxon>
        <taxon>Bacillati</taxon>
        <taxon>Actinomycetota</taxon>
        <taxon>Actinomycetes</taxon>
        <taxon>Micrococcales</taxon>
        <taxon>Dermabacteraceae</taxon>
        <taxon>Brachybacterium</taxon>
    </lineage>
</organism>
<dbReference type="AlphaFoldDB" id="A0A022KTY5"/>
<evidence type="ECO:0000256" key="6">
    <source>
        <dbReference type="ARBA" id="ARBA00023211"/>
    </source>
</evidence>
<keyword evidence="13" id="KW-0812">Transmembrane</keyword>
<dbReference type="Pfam" id="PF13672">
    <property type="entry name" value="PP2C_2"/>
    <property type="match status" value="1"/>
</dbReference>
<evidence type="ECO:0000256" key="5">
    <source>
        <dbReference type="ARBA" id="ARBA00022912"/>
    </source>
</evidence>
<accession>A0A022KTY5</accession>
<evidence type="ECO:0000256" key="9">
    <source>
        <dbReference type="ARBA" id="ARBA00071184"/>
    </source>
</evidence>
<protein>
    <recommendedName>
        <fullName evidence="9">Serine/threonine protein phosphatase PstP</fullName>
        <ecNumber evidence="2">3.1.3.16</ecNumber>
    </recommendedName>
    <alternativeName>
        <fullName evidence="11">Mycobacterial Ser/Thr phosphatase</fullName>
    </alternativeName>
    <alternativeName>
        <fullName evidence="10">PP2C-family Ser/Thr phosphatase</fullName>
    </alternativeName>
</protein>
<comment type="cofactor">
    <cofactor evidence="1">
        <name>Mn(2+)</name>
        <dbReference type="ChEBI" id="CHEBI:29035"/>
    </cofactor>
</comment>
<evidence type="ECO:0000313" key="15">
    <source>
        <dbReference type="EMBL" id="EYT49431.1"/>
    </source>
</evidence>
<feature type="compositionally biased region" description="Low complexity" evidence="12">
    <location>
        <begin position="406"/>
        <end position="428"/>
    </location>
</feature>
<comment type="catalytic activity">
    <reaction evidence="8">
        <text>O-phospho-L-threonyl-[protein] + H2O = L-threonyl-[protein] + phosphate</text>
        <dbReference type="Rhea" id="RHEA:47004"/>
        <dbReference type="Rhea" id="RHEA-COMP:11060"/>
        <dbReference type="Rhea" id="RHEA-COMP:11605"/>
        <dbReference type="ChEBI" id="CHEBI:15377"/>
        <dbReference type="ChEBI" id="CHEBI:30013"/>
        <dbReference type="ChEBI" id="CHEBI:43474"/>
        <dbReference type="ChEBI" id="CHEBI:61977"/>
        <dbReference type="EC" id="3.1.3.16"/>
    </reaction>
</comment>
<evidence type="ECO:0000256" key="13">
    <source>
        <dbReference type="SAM" id="Phobius"/>
    </source>
</evidence>
<dbReference type="InterPro" id="IPR001932">
    <property type="entry name" value="PPM-type_phosphatase-like_dom"/>
</dbReference>
<dbReference type="SUPFAM" id="SSF81606">
    <property type="entry name" value="PP2C-like"/>
    <property type="match status" value="1"/>
</dbReference>
<feature type="region of interest" description="Disordered" evidence="12">
    <location>
        <begin position="246"/>
        <end position="284"/>
    </location>
</feature>
<keyword evidence="3" id="KW-0479">Metal-binding</keyword>
<evidence type="ECO:0000256" key="10">
    <source>
        <dbReference type="ARBA" id="ARBA00077741"/>
    </source>
</evidence>
<feature type="domain" description="PPM-type phosphatase" evidence="14">
    <location>
        <begin position="6"/>
        <end position="238"/>
    </location>
</feature>
<evidence type="ECO:0000256" key="7">
    <source>
        <dbReference type="ARBA" id="ARBA00047761"/>
    </source>
</evidence>
<dbReference type="InterPro" id="IPR015655">
    <property type="entry name" value="PP2C"/>
</dbReference>
<dbReference type="SMART" id="SM00331">
    <property type="entry name" value="PP2C_SIG"/>
    <property type="match status" value="1"/>
</dbReference>
<feature type="compositionally biased region" description="Basic and acidic residues" evidence="12">
    <location>
        <begin position="387"/>
        <end position="403"/>
    </location>
</feature>
<proteinExistence type="predicted"/>
<dbReference type="Proteomes" id="UP000019754">
    <property type="component" value="Unassembled WGS sequence"/>
</dbReference>
<keyword evidence="13" id="KW-1133">Transmembrane helix</keyword>
<evidence type="ECO:0000256" key="3">
    <source>
        <dbReference type="ARBA" id="ARBA00022723"/>
    </source>
</evidence>
<gene>
    <name evidence="15" type="ORF">D641_0108385</name>
</gene>
<dbReference type="PROSITE" id="PS51746">
    <property type="entry name" value="PPM_2"/>
    <property type="match status" value="1"/>
</dbReference>
<dbReference type="SMART" id="SM00332">
    <property type="entry name" value="PP2Cc"/>
    <property type="match status" value="1"/>
</dbReference>
<keyword evidence="5" id="KW-0904">Protein phosphatase</keyword>
<dbReference type="PANTHER" id="PTHR13832:SF827">
    <property type="entry name" value="PROTEIN PHOSPHATASE 1L"/>
    <property type="match status" value="1"/>
</dbReference>
<dbReference type="CDD" id="cd00143">
    <property type="entry name" value="PP2Cc"/>
    <property type="match status" value="1"/>
</dbReference>
<reference evidence="15 16" key="1">
    <citation type="journal article" date="2013" name="Genome Announc.">
        <title>Draft genome sequence of an Actinobacterium, Brachybacterium muris strain UCD-AY4.</title>
        <authorList>
            <person name="Lo J.R."/>
            <person name="Lang J.M."/>
            <person name="Darling A.E."/>
            <person name="Eisen J.A."/>
            <person name="Coil D.A."/>
        </authorList>
    </citation>
    <scope>NUCLEOTIDE SEQUENCE [LARGE SCALE GENOMIC DNA]</scope>
    <source>
        <strain evidence="15 16">UCD-AY4</strain>
    </source>
</reference>
<evidence type="ECO:0000256" key="4">
    <source>
        <dbReference type="ARBA" id="ARBA00022801"/>
    </source>
</evidence>
<feature type="transmembrane region" description="Helical" evidence="13">
    <location>
        <begin position="306"/>
        <end position="327"/>
    </location>
</feature>